<accession>A0A6H1ZF69</accession>
<name>A0A6H1ZF69_9ZZZZ</name>
<reference evidence="1" key="1">
    <citation type="submission" date="2020-03" db="EMBL/GenBank/DDBJ databases">
        <title>The deep terrestrial virosphere.</title>
        <authorList>
            <person name="Holmfeldt K."/>
            <person name="Nilsson E."/>
            <person name="Simone D."/>
            <person name="Lopez-Fernandez M."/>
            <person name="Wu X."/>
            <person name="de Brujin I."/>
            <person name="Lundin D."/>
            <person name="Andersson A."/>
            <person name="Bertilsson S."/>
            <person name="Dopson M."/>
        </authorList>
    </citation>
    <scope>NUCLEOTIDE SEQUENCE</scope>
    <source>
        <strain evidence="1">TM448A00456</strain>
        <strain evidence="2">TM448B00301</strain>
    </source>
</reference>
<gene>
    <name evidence="1" type="ORF">TM448A00456_0006</name>
    <name evidence="2" type="ORF">TM448B00301_0012</name>
</gene>
<dbReference type="EMBL" id="MT144015">
    <property type="protein sequence ID" value="QJA46566.1"/>
    <property type="molecule type" value="Genomic_DNA"/>
</dbReference>
<protein>
    <submittedName>
        <fullName evidence="1">Uncharacterized protein</fullName>
    </submittedName>
</protein>
<evidence type="ECO:0000313" key="2">
    <source>
        <dbReference type="EMBL" id="QJH94770.1"/>
    </source>
</evidence>
<organism evidence="1">
    <name type="scientific">viral metagenome</name>
    <dbReference type="NCBI Taxonomy" id="1070528"/>
    <lineage>
        <taxon>unclassified sequences</taxon>
        <taxon>metagenomes</taxon>
        <taxon>organismal metagenomes</taxon>
    </lineage>
</organism>
<evidence type="ECO:0000313" key="1">
    <source>
        <dbReference type="EMBL" id="QJA46566.1"/>
    </source>
</evidence>
<dbReference type="EMBL" id="MT144606">
    <property type="protein sequence ID" value="QJH94770.1"/>
    <property type="molecule type" value="Genomic_DNA"/>
</dbReference>
<sequence length="80" mass="9484">MAYVWCPQCNESLGTEPEFSGVFFGFDDDEWQEALKKWFWQINKHYCYHGNCLNRACKKCHRRELEGLEQQDIIGYTVAA</sequence>
<dbReference type="AlphaFoldDB" id="A0A6H1ZF69"/>
<proteinExistence type="predicted"/>